<dbReference type="Gene3D" id="1.25.40.10">
    <property type="entry name" value="Tetratricopeptide repeat domain"/>
    <property type="match status" value="2"/>
</dbReference>
<proteinExistence type="predicted"/>
<protein>
    <submittedName>
        <fullName evidence="5">Uncharacterized protein</fullName>
    </submittedName>
</protein>
<dbReference type="EMBL" id="CP034160">
    <property type="protein sequence ID" value="AZI54748.1"/>
    <property type="molecule type" value="Genomic_DNA"/>
</dbReference>
<dbReference type="SMART" id="SM00028">
    <property type="entry name" value="TPR"/>
    <property type="match status" value="3"/>
</dbReference>
<keyword evidence="1" id="KW-0677">Repeat</keyword>
<dbReference type="InterPro" id="IPR019734">
    <property type="entry name" value="TPR_rpt"/>
</dbReference>
<feature type="transmembrane region" description="Helical" evidence="4">
    <location>
        <begin position="12"/>
        <end position="36"/>
    </location>
</feature>
<dbReference type="InterPro" id="IPR050498">
    <property type="entry name" value="Ycf3"/>
</dbReference>
<feature type="repeat" description="TPR" evidence="3">
    <location>
        <begin position="181"/>
        <end position="214"/>
    </location>
</feature>
<evidence type="ECO:0000313" key="5">
    <source>
        <dbReference type="EMBL" id="AZI54748.1"/>
    </source>
</evidence>
<dbReference type="AlphaFoldDB" id="A0A3G8ZBY9"/>
<dbReference type="SUPFAM" id="SSF48452">
    <property type="entry name" value="TPR-like"/>
    <property type="match status" value="1"/>
</dbReference>
<dbReference type="RefSeq" id="WP_124985997.1">
    <property type="nucleotide sequence ID" value="NZ_CP034160.1"/>
</dbReference>
<sequence length="275" mass="32432">MEKLSTFSRIVLILKIMLSLVLLCYIFSVTFFIYFAKKETRFKIASDLQGTQISSYIFSILEKKFPKDSNIVLEKSVPYNKRGLYSEGFKLLDQAVRLNQKEHLGYRGWIKLNKLKDYKGAISDLEKLNKISPKYSYIMPGEDINYLLAISYQGSGNYEMSKKYYQIFFKETDSLLLHSIPHTYVNYGILLEKLGNYPEAMFQYNKSLKIGTYNFAESYYNKGILFEKMKLKDSAKICFEKALQQYDKGYRVKDIYNEVFNEIYREDITNKIEHK</sequence>
<gene>
    <name evidence="5" type="ORF">EIB75_05555</name>
</gene>
<evidence type="ECO:0000256" key="4">
    <source>
        <dbReference type="SAM" id="Phobius"/>
    </source>
</evidence>
<dbReference type="PROSITE" id="PS50005">
    <property type="entry name" value="TPR"/>
    <property type="match status" value="1"/>
</dbReference>
<keyword evidence="4" id="KW-0812">Transmembrane</keyword>
<reference evidence="6" key="1">
    <citation type="submission" date="2018-11" db="EMBL/GenBank/DDBJ databases">
        <title>Proposal to divide the Flavobacteriaceae and reorganize its genera based on Amino Acid Identity values calculated from whole genome sequences.</title>
        <authorList>
            <person name="Nicholson A.C."/>
            <person name="Gulvik C.A."/>
            <person name="Whitney A.M."/>
            <person name="Sheth M."/>
            <person name="Batra D."/>
            <person name="Pryor J."/>
            <person name="Bernardet J.-F."/>
            <person name="Hugo C."/>
            <person name="Kampfer P."/>
            <person name="Newman J.D."/>
            <person name="McQuiston J.R."/>
        </authorList>
    </citation>
    <scope>NUCLEOTIDE SEQUENCE [LARGE SCALE GENOMIC DNA]</scope>
    <source>
        <strain evidence="6">H6466</strain>
    </source>
</reference>
<keyword evidence="2 3" id="KW-0802">TPR repeat</keyword>
<keyword evidence="4" id="KW-1133">Transmembrane helix</keyword>
<evidence type="ECO:0000256" key="1">
    <source>
        <dbReference type="ARBA" id="ARBA00022737"/>
    </source>
</evidence>
<organism evidence="5 6">
    <name type="scientific">Epilithonimonas vandammei</name>
    <dbReference type="NCBI Taxonomy" id="2487072"/>
    <lineage>
        <taxon>Bacteria</taxon>
        <taxon>Pseudomonadati</taxon>
        <taxon>Bacteroidota</taxon>
        <taxon>Flavobacteriia</taxon>
        <taxon>Flavobacteriales</taxon>
        <taxon>Weeksellaceae</taxon>
        <taxon>Chryseobacterium group</taxon>
        <taxon>Epilithonimonas</taxon>
    </lineage>
</organism>
<dbReference type="PANTHER" id="PTHR44858">
    <property type="entry name" value="TETRATRICOPEPTIDE REPEAT PROTEIN 6"/>
    <property type="match status" value="1"/>
</dbReference>
<name>A0A3G8ZBY9_9FLAO</name>
<evidence type="ECO:0000256" key="3">
    <source>
        <dbReference type="PROSITE-ProRule" id="PRU00339"/>
    </source>
</evidence>
<dbReference type="KEGG" id="eva:EIB75_05555"/>
<evidence type="ECO:0000256" key="2">
    <source>
        <dbReference type="ARBA" id="ARBA00022803"/>
    </source>
</evidence>
<dbReference type="Pfam" id="PF13181">
    <property type="entry name" value="TPR_8"/>
    <property type="match status" value="2"/>
</dbReference>
<dbReference type="PANTHER" id="PTHR44858:SF1">
    <property type="entry name" value="UDP-N-ACETYLGLUCOSAMINE--PEPTIDE N-ACETYLGLUCOSAMINYLTRANSFERASE SPINDLY-RELATED"/>
    <property type="match status" value="1"/>
</dbReference>
<evidence type="ECO:0000313" key="6">
    <source>
        <dbReference type="Proteomes" id="UP000272316"/>
    </source>
</evidence>
<dbReference type="Proteomes" id="UP000272316">
    <property type="component" value="Chromosome"/>
</dbReference>
<accession>A0A3G8ZBY9</accession>
<keyword evidence="4" id="KW-0472">Membrane</keyword>
<dbReference type="InterPro" id="IPR011990">
    <property type="entry name" value="TPR-like_helical_dom_sf"/>
</dbReference>